<evidence type="ECO:0000313" key="3">
    <source>
        <dbReference type="Proteomes" id="UP000556201"/>
    </source>
</evidence>
<sequence>MASNGRRALGKGGLIGLVLLAGCSTPVSEAPAPRAVEQAQLNPPIGSRMPTAQTEDVCKAGEMQYLVGKSRTEIPVPVDVVNRRVTCTTCPVTQDFSAYRLNIFYNEQTGIIEQVRCG</sequence>
<evidence type="ECO:0000256" key="1">
    <source>
        <dbReference type="SAM" id="SignalP"/>
    </source>
</evidence>
<comment type="caution">
    <text evidence="2">The sequence shown here is derived from an EMBL/GenBank/DDBJ whole genome shotgun (WGS) entry which is preliminary data.</text>
</comment>
<protein>
    <recommendedName>
        <fullName evidence="4">Peptidase inhibitor I78 family</fullName>
    </recommendedName>
</protein>
<proteinExistence type="predicted"/>
<dbReference type="PROSITE" id="PS51257">
    <property type="entry name" value="PROKAR_LIPOPROTEIN"/>
    <property type="match status" value="1"/>
</dbReference>
<feature type="signal peptide" evidence="1">
    <location>
        <begin position="1"/>
        <end position="29"/>
    </location>
</feature>
<organism evidence="2 3">
    <name type="scientific">Brevundimonas vesicularis</name>
    <name type="common">Pseudomonas vesicularis</name>
    <dbReference type="NCBI Taxonomy" id="41276"/>
    <lineage>
        <taxon>Bacteria</taxon>
        <taxon>Pseudomonadati</taxon>
        <taxon>Pseudomonadota</taxon>
        <taxon>Alphaproteobacteria</taxon>
        <taxon>Caulobacterales</taxon>
        <taxon>Caulobacteraceae</taxon>
        <taxon>Brevundimonas</taxon>
    </lineage>
</organism>
<dbReference type="Gene3D" id="3.30.10.10">
    <property type="entry name" value="Trypsin Inhibitor V, subunit A"/>
    <property type="match status" value="1"/>
</dbReference>
<name>A0A7W9L501_BREVE</name>
<dbReference type="Proteomes" id="UP000556201">
    <property type="component" value="Unassembled WGS sequence"/>
</dbReference>
<evidence type="ECO:0008006" key="4">
    <source>
        <dbReference type="Google" id="ProtNLM"/>
    </source>
</evidence>
<feature type="chain" id="PRO_5030880999" description="Peptidase inhibitor I78 family" evidence="1">
    <location>
        <begin position="30"/>
        <end position="118"/>
    </location>
</feature>
<dbReference type="RefSeq" id="WP_184278413.1">
    <property type="nucleotide sequence ID" value="NZ_JACHLJ010000001.1"/>
</dbReference>
<gene>
    <name evidence="2" type="ORF">HNP47_000772</name>
</gene>
<dbReference type="AlphaFoldDB" id="A0A7W9L501"/>
<reference evidence="2 3" key="1">
    <citation type="submission" date="2020-08" db="EMBL/GenBank/DDBJ databases">
        <title>Functional genomics of gut bacteria from endangered species of beetles.</title>
        <authorList>
            <person name="Carlos-Shanley C."/>
        </authorList>
    </citation>
    <scope>NUCLEOTIDE SEQUENCE [LARGE SCALE GENOMIC DNA]</scope>
    <source>
        <strain evidence="2 3">S00192</strain>
    </source>
</reference>
<dbReference type="EMBL" id="JACHLJ010000001">
    <property type="protein sequence ID" value="MBB5770803.1"/>
    <property type="molecule type" value="Genomic_DNA"/>
</dbReference>
<evidence type="ECO:0000313" key="2">
    <source>
        <dbReference type="EMBL" id="MBB5770803.1"/>
    </source>
</evidence>
<keyword evidence="1" id="KW-0732">Signal</keyword>
<accession>A0A7W9L501</accession>